<evidence type="ECO:0000313" key="2">
    <source>
        <dbReference type="Proteomes" id="UP001271780"/>
    </source>
</evidence>
<sequence length="188" mass="21268">MKYLDLIDDVVGLDDIGDLSSLVDRLHQIKSEEIIELTAAIRDNLPPPTVNRSPYRFVGNAEMSALPYPCGGLECRSNALAEASLFAAMYADEVTLFNPFSYEDFLLNERDQFIIEVAFYISNLLYLHPLVERGIVSFSNFKSYRLCQSCFNKGISSLLDGDVGDSIYFRFIELFLKETETIYRGKSG</sequence>
<evidence type="ECO:0008006" key="3">
    <source>
        <dbReference type="Google" id="ProtNLM"/>
    </source>
</evidence>
<organism evidence="1 2">
    <name type="scientific">Mesorhizobium dulcispinae</name>
    <dbReference type="NCBI Taxonomy" id="3072316"/>
    <lineage>
        <taxon>Bacteria</taxon>
        <taxon>Pseudomonadati</taxon>
        <taxon>Pseudomonadota</taxon>
        <taxon>Alphaproteobacteria</taxon>
        <taxon>Hyphomicrobiales</taxon>
        <taxon>Phyllobacteriaceae</taxon>
        <taxon>Mesorhizobium</taxon>
    </lineage>
</organism>
<proteinExistence type="predicted"/>
<reference evidence="1 2" key="1">
    <citation type="submission" date="2023-08" db="EMBL/GenBank/DDBJ databases">
        <title>Implementing the SeqCode for naming new Mesorhizobium species isolated from Vachellia karroo root nodules.</title>
        <authorList>
            <person name="Van Lill M."/>
        </authorList>
    </citation>
    <scope>NUCLEOTIDE SEQUENCE [LARGE SCALE GENOMIC DNA]</scope>
    <source>
        <strain evidence="1 2">VK23A</strain>
    </source>
</reference>
<dbReference type="RefSeq" id="WP_320317963.1">
    <property type="nucleotide sequence ID" value="NZ_JAVIIX010000015.1"/>
</dbReference>
<keyword evidence="2" id="KW-1185">Reference proteome</keyword>
<name>A0ABU4XJY9_9HYPH</name>
<comment type="caution">
    <text evidence="1">The sequence shown here is derived from an EMBL/GenBank/DDBJ whole genome shotgun (WGS) entry which is preliminary data.</text>
</comment>
<evidence type="ECO:0000313" key="1">
    <source>
        <dbReference type="EMBL" id="MDX8475075.1"/>
    </source>
</evidence>
<dbReference type="Proteomes" id="UP001271780">
    <property type="component" value="Unassembled WGS sequence"/>
</dbReference>
<dbReference type="EMBL" id="JAVIIZ010000016">
    <property type="protein sequence ID" value="MDX8475075.1"/>
    <property type="molecule type" value="Genomic_DNA"/>
</dbReference>
<protein>
    <recommendedName>
        <fullName evidence="3">RES domain-containing protein</fullName>
    </recommendedName>
</protein>
<accession>A0ABU4XJY9</accession>
<gene>
    <name evidence="1" type="ORF">RFM27_23560</name>
</gene>